<accession>Q17LQ0</accession>
<dbReference type="AlphaFoldDB" id="Q17LQ0"/>
<name>Q17LQ0_AEDAE</name>
<dbReference type="EMBL" id="CH477213">
    <property type="protein sequence ID" value="EAT47652.1"/>
    <property type="molecule type" value="Genomic_DNA"/>
</dbReference>
<gene>
    <name evidence="2" type="ORF">AaeL_AAEL001284</name>
</gene>
<organism evidence="2 3">
    <name type="scientific">Aedes aegypti</name>
    <name type="common">Yellowfever mosquito</name>
    <name type="synonym">Culex aegypti</name>
    <dbReference type="NCBI Taxonomy" id="7159"/>
    <lineage>
        <taxon>Eukaryota</taxon>
        <taxon>Metazoa</taxon>
        <taxon>Ecdysozoa</taxon>
        <taxon>Arthropoda</taxon>
        <taxon>Hexapoda</taxon>
        <taxon>Insecta</taxon>
        <taxon>Pterygota</taxon>
        <taxon>Neoptera</taxon>
        <taxon>Endopterygota</taxon>
        <taxon>Diptera</taxon>
        <taxon>Nematocera</taxon>
        <taxon>Culicoidea</taxon>
        <taxon>Culicidae</taxon>
        <taxon>Culicinae</taxon>
        <taxon>Aedini</taxon>
        <taxon>Aedes</taxon>
        <taxon>Stegomyia</taxon>
    </lineage>
</organism>
<protein>
    <submittedName>
        <fullName evidence="2">AAEL001284-PA</fullName>
    </submittedName>
</protein>
<dbReference type="Proteomes" id="UP000682892">
    <property type="component" value="Unassembled WGS sequence"/>
</dbReference>
<proteinExistence type="predicted"/>
<evidence type="ECO:0000256" key="1">
    <source>
        <dbReference type="SAM" id="MobiDB-lite"/>
    </source>
</evidence>
<evidence type="ECO:0000313" key="3">
    <source>
        <dbReference type="Proteomes" id="UP000682892"/>
    </source>
</evidence>
<feature type="non-terminal residue" evidence="2">
    <location>
        <position position="1"/>
    </location>
</feature>
<dbReference type="HOGENOM" id="CLU_2874156_0_0_1"/>
<reference evidence="2" key="1">
    <citation type="submission" date="2005-10" db="EMBL/GenBank/DDBJ databases">
        <authorList>
            <person name="Loftus B.J."/>
            <person name="Nene V.M."/>
            <person name="Hannick L.I."/>
            <person name="Bidwell S."/>
            <person name="Haas B."/>
            <person name="Amedeo P."/>
            <person name="Orvis J."/>
            <person name="Wortman J.R."/>
            <person name="White O.R."/>
            <person name="Salzberg S."/>
            <person name="Shumway M."/>
            <person name="Koo H."/>
            <person name="Zhao Y."/>
            <person name="Holmes M."/>
            <person name="Miller J."/>
            <person name="Schatz M."/>
            <person name="Pop M."/>
            <person name="Pai G."/>
            <person name="Utterback T."/>
            <person name="Rogers Y.-H."/>
            <person name="Kravitz S."/>
            <person name="Fraser C.M."/>
        </authorList>
    </citation>
    <scope>NUCLEOTIDE SEQUENCE</scope>
    <source>
        <strain evidence="2">Liverpool</strain>
    </source>
</reference>
<reference evidence="2" key="3">
    <citation type="submission" date="2012-09" db="EMBL/GenBank/DDBJ databases">
        <authorList>
            <consortium name="VectorBase"/>
        </authorList>
    </citation>
    <scope>NUCLEOTIDE SEQUENCE</scope>
    <source>
        <strain evidence="2">Liverpool</strain>
    </source>
</reference>
<dbReference type="PaxDb" id="7159-AAEL001284-PA"/>
<feature type="region of interest" description="Disordered" evidence="1">
    <location>
        <begin position="36"/>
        <end position="64"/>
    </location>
</feature>
<sequence length="64" mass="7129">NSWQFEAYLTRFSSDRSAAQSSTKLVTISNDDEENRFVPLGSASQDKKVKPQSGEEVNRLALPP</sequence>
<reference evidence="2" key="2">
    <citation type="journal article" date="2007" name="Science">
        <title>Genome sequence of Aedes aegypti, a major arbovirus vector.</title>
        <authorList>
            <person name="Nene V."/>
            <person name="Wortman J.R."/>
            <person name="Lawson D."/>
            <person name="Haas B."/>
            <person name="Kodira C."/>
            <person name="Tu Z.J."/>
            <person name="Loftus B."/>
            <person name="Xi Z."/>
            <person name="Megy K."/>
            <person name="Grabherr M."/>
            <person name="Ren Q."/>
            <person name="Zdobnov E.M."/>
            <person name="Lobo N.F."/>
            <person name="Campbell K.S."/>
            <person name="Brown S.E."/>
            <person name="Bonaldo M.F."/>
            <person name="Zhu J."/>
            <person name="Sinkins S.P."/>
            <person name="Hogenkamp D.G."/>
            <person name="Amedeo P."/>
            <person name="Arensburger P."/>
            <person name="Atkinson P.W."/>
            <person name="Bidwell S."/>
            <person name="Biedler J."/>
            <person name="Birney E."/>
            <person name="Bruggner R.V."/>
            <person name="Costas J."/>
            <person name="Coy M.R."/>
            <person name="Crabtree J."/>
            <person name="Crawford M."/>
            <person name="Debruyn B."/>
            <person name="Decaprio D."/>
            <person name="Eiglmeier K."/>
            <person name="Eisenstadt E."/>
            <person name="El-Dorry H."/>
            <person name="Gelbart W.M."/>
            <person name="Gomes S.L."/>
            <person name="Hammond M."/>
            <person name="Hannick L.I."/>
            <person name="Hogan J.R."/>
            <person name="Holmes M.H."/>
            <person name="Jaffe D."/>
            <person name="Johnston J.S."/>
            <person name="Kennedy R.C."/>
            <person name="Koo H."/>
            <person name="Kravitz S."/>
            <person name="Kriventseva E.V."/>
            <person name="Kulp D."/>
            <person name="Labutti K."/>
            <person name="Lee E."/>
            <person name="Li S."/>
            <person name="Lovin D.D."/>
            <person name="Mao C."/>
            <person name="Mauceli E."/>
            <person name="Menck C.F."/>
            <person name="Miller J.R."/>
            <person name="Montgomery P."/>
            <person name="Mori A."/>
            <person name="Nascimento A.L."/>
            <person name="Naveira H.F."/>
            <person name="Nusbaum C."/>
            <person name="O'leary S."/>
            <person name="Orvis J."/>
            <person name="Pertea M."/>
            <person name="Quesneville H."/>
            <person name="Reidenbach K.R."/>
            <person name="Rogers Y.H."/>
            <person name="Roth C.W."/>
            <person name="Schneider J.R."/>
            <person name="Schatz M."/>
            <person name="Shumway M."/>
            <person name="Stanke M."/>
            <person name="Stinson E.O."/>
            <person name="Tubio J.M."/>
            <person name="Vanzee J.P."/>
            <person name="Verjovski-Almeida S."/>
            <person name="Werner D."/>
            <person name="White O."/>
            <person name="Wyder S."/>
            <person name="Zeng Q."/>
            <person name="Zhao Q."/>
            <person name="Zhao Y."/>
            <person name="Hill C.A."/>
            <person name="Raikhel A.S."/>
            <person name="Soares M.B."/>
            <person name="Knudson D.L."/>
            <person name="Lee N.H."/>
            <person name="Galagan J."/>
            <person name="Salzberg S.L."/>
            <person name="Paulsen I.T."/>
            <person name="Dimopoulos G."/>
            <person name="Collins F.H."/>
            <person name="Birren B."/>
            <person name="Fraser-Liggett C.M."/>
            <person name="Severson D.W."/>
        </authorList>
    </citation>
    <scope>NUCLEOTIDE SEQUENCE [LARGE SCALE GENOMIC DNA]</scope>
    <source>
        <strain evidence="2">Liverpool</strain>
    </source>
</reference>
<evidence type="ECO:0000313" key="2">
    <source>
        <dbReference type="EMBL" id="EAT47652.1"/>
    </source>
</evidence>